<keyword evidence="7" id="KW-0813">Transport</keyword>
<name>A0A7W8E487_9BACT</name>
<evidence type="ECO:0000256" key="4">
    <source>
        <dbReference type="ARBA" id="ARBA00022989"/>
    </source>
</evidence>
<evidence type="ECO:0000313" key="8">
    <source>
        <dbReference type="Proteomes" id="UP000540989"/>
    </source>
</evidence>
<gene>
    <name evidence="7" type="ORF">HDF16_003502</name>
</gene>
<keyword evidence="3 6" id="KW-0812">Transmembrane</keyword>
<dbReference type="GO" id="GO:0022857">
    <property type="term" value="F:transmembrane transporter activity"/>
    <property type="evidence" value="ECO:0007669"/>
    <property type="project" value="InterPro"/>
</dbReference>
<feature type="transmembrane region" description="Helical" evidence="6">
    <location>
        <begin position="193"/>
        <end position="219"/>
    </location>
</feature>
<feature type="transmembrane region" description="Helical" evidence="6">
    <location>
        <begin position="154"/>
        <end position="173"/>
    </location>
</feature>
<evidence type="ECO:0000256" key="5">
    <source>
        <dbReference type="ARBA" id="ARBA00023136"/>
    </source>
</evidence>
<organism evidence="7 8">
    <name type="scientific">Granulicella aggregans</name>
    <dbReference type="NCBI Taxonomy" id="474949"/>
    <lineage>
        <taxon>Bacteria</taxon>
        <taxon>Pseudomonadati</taxon>
        <taxon>Acidobacteriota</taxon>
        <taxon>Terriglobia</taxon>
        <taxon>Terriglobales</taxon>
        <taxon>Acidobacteriaceae</taxon>
        <taxon>Granulicella</taxon>
    </lineage>
</organism>
<dbReference type="RefSeq" id="WP_184219011.1">
    <property type="nucleotide sequence ID" value="NZ_JACHIP010000004.1"/>
</dbReference>
<feature type="transmembrane region" description="Helical" evidence="6">
    <location>
        <begin position="251"/>
        <end position="273"/>
    </location>
</feature>
<evidence type="ECO:0000256" key="3">
    <source>
        <dbReference type="ARBA" id="ARBA00022692"/>
    </source>
</evidence>
<dbReference type="PANTHER" id="PTHR47089:SF1">
    <property type="entry name" value="GUANOSINE ABC TRANSPORTER PERMEASE PROTEIN NUPP"/>
    <property type="match status" value="1"/>
</dbReference>
<evidence type="ECO:0000313" key="7">
    <source>
        <dbReference type="EMBL" id="MBB5058788.1"/>
    </source>
</evidence>
<evidence type="ECO:0000256" key="1">
    <source>
        <dbReference type="ARBA" id="ARBA00004651"/>
    </source>
</evidence>
<dbReference type="Proteomes" id="UP000540989">
    <property type="component" value="Unassembled WGS sequence"/>
</dbReference>
<feature type="transmembrane region" description="Helical" evidence="6">
    <location>
        <begin position="330"/>
        <end position="351"/>
    </location>
</feature>
<dbReference type="GO" id="GO:0005886">
    <property type="term" value="C:plasma membrane"/>
    <property type="evidence" value="ECO:0007669"/>
    <property type="project" value="UniProtKB-SubCell"/>
</dbReference>
<dbReference type="CDD" id="cd06580">
    <property type="entry name" value="TM_PBP1_transp_TpRbsC_like"/>
    <property type="match status" value="1"/>
</dbReference>
<dbReference type="PANTHER" id="PTHR47089">
    <property type="entry name" value="ABC TRANSPORTER, PERMEASE PROTEIN"/>
    <property type="match status" value="1"/>
</dbReference>
<sequence length="367" mass="38472">MRLLVRRLTPNNSPAAIATTMLAAILAAMAIASLLFLDFGANPLSAYYALFHEPFGTLRGFGYAVVKATPLTLIALGTIVACRSGFTYLGFEGCFTLGAAASAWLALATAPGQWAASLSPLLFFPAAVLISFTVGALWSGLTGILRARFGGNEVLISLMSNYVAILIVKYLVAGPMRAPGSLPETDQLPHATWLAFIIPGTRGHAGVLIALAAAFLVWMLLRKLPLGFELIVSGLNPAAARYAGIDVARRTLLAAALSGGLGALAGLTEILGVQHRLMDGISGGVGFTGVIVALLAEMNPIAVLPTALIYGGMTVGADAMQRRAGIPSSITFILQSLIVLFVLASSMLRYYRFNFAALRSKKEAMQA</sequence>
<comment type="subcellular location">
    <subcellularLocation>
        <location evidence="1">Cell membrane</location>
        <topology evidence="1">Multi-pass membrane protein</topology>
    </subcellularLocation>
</comment>
<keyword evidence="4 6" id="KW-1133">Transmembrane helix</keyword>
<keyword evidence="8" id="KW-1185">Reference proteome</keyword>
<reference evidence="7 8" key="1">
    <citation type="submission" date="2020-08" db="EMBL/GenBank/DDBJ databases">
        <title>Genomic Encyclopedia of Type Strains, Phase IV (KMG-V): Genome sequencing to study the core and pangenomes of soil and plant-associated prokaryotes.</title>
        <authorList>
            <person name="Whitman W."/>
        </authorList>
    </citation>
    <scope>NUCLEOTIDE SEQUENCE [LARGE SCALE GENOMIC DNA]</scope>
    <source>
        <strain evidence="7 8">M8UP14</strain>
    </source>
</reference>
<feature type="transmembrane region" description="Helical" evidence="6">
    <location>
        <begin position="285"/>
        <end position="310"/>
    </location>
</feature>
<feature type="transmembrane region" description="Helical" evidence="6">
    <location>
        <begin position="61"/>
        <end position="82"/>
    </location>
</feature>
<feature type="transmembrane region" description="Helical" evidence="6">
    <location>
        <begin position="122"/>
        <end position="142"/>
    </location>
</feature>
<feature type="transmembrane region" description="Helical" evidence="6">
    <location>
        <begin position="21"/>
        <end position="41"/>
    </location>
</feature>
<evidence type="ECO:0000256" key="2">
    <source>
        <dbReference type="ARBA" id="ARBA00022475"/>
    </source>
</evidence>
<dbReference type="AlphaFoldDB" id="A0A7W8E487"/>
<keyword evidence="7" id="KW-0762">Sugar transport</keyword>
<keyword evidence="2" id="KW-1003">Cell membrane</keyword>
<feature type="transmembrane region" description="Helical" evidence="6">
    <location>
        <begin position="94"/>
        <end position="116"/>
    </location>
</feature>
<dbReference type="Pfam" id="PF02653">
    <property type="entry name" value="BPD_transp_2"/>
    <property type="match status" value="1"/>
</dbReference>
<protein>
    <submittedName>
        <fullName evidence="7">Simple sugar transport system permease protein</fullName>
    </submittedName>
</protein>
<dbReference type="EMBL" id="JACHIP010000004">
    <property type="protein sequence ID" value="MBB5058788.1"/>
    <property type="molecule type" value="Genomic_DNA"/>
</dbReference>
<evidence type="ECO:0000256" key="6">
    <source>
        <dbReference type="SAM" id="Phobius"/>
    </source>
</evidence>
<accession>A0A7W8E487</accession>
<dbReference type="InterPro" id="IPR001851">
    <property type="entry name" value="ABC_transp_permease"/>
</dbReference>
<proteinExistence type="predicted"/>
<keyword evidence="5 6" id="KW-0472">Membrane</keyword>
<comment type="caution">
    <text evidence="7">The sequence shown here is derived from an EMBL/GenBank/DDBJ whole genome shotgun (WGS) entry which is preliminary data.</text>
</comment>